<organism evidence="6">
    <name type="scientific">marine sediment metagenome</name>
    <dbReference type="NCBI Taxonomy" id="412755"/>
    <lineage>
        <taxon>unclassified sequences</taxon>
        <taxon>metagenomes</taxon>
        <taxon>ecological metagenomes</taxon>
    </lineage>
</organism>
<gene>
    <name evidence="6" type="ORF">LCGC14_1991240</name>
</gene>
<evidence type="ECO:0000256" key="2">
    <source>
        <dbReference type="ARBA" id="ARBA00022692"/>
    </source>
</evidence>
<dbReference type="Pfam" id="PF04191">
    <property type="entry name" value="PEMT"/>
    <property type="match status" value="1"/>
</dbReference>
<comment type="caution">
    <text evidence="6">The sequence shown here is derived from an EMBL/GenBank/DDBJ whole genome shotgun (WGS) entry which is preliminary data.</text>
</comment>
<dbReference type="GO" id="GO:0016740">
    <property type="term" value="F:transferase activity"/>
    <property type="evidence" value="ECO:0007669"/>
    <property type="project" value="UniProtKB-ARBA"/>
</dbReference>
<dbReference type="GO" id="GO:0012505">
    <property type="term" value="C:endomembrane system"/>
    <property type="evidence" value="ECO:0007669"/>
    <property type="project" value="UniProtKB-SubCell"/>
</dbReference>
<feature type="transmembrane region" description="Helical" evidence="5">
    <location>
        <begin position="88"/>
        <end position="116"/>
    </location>
</feature>
<dbReference type="PANTHER" id="PTHR12714">
    <property type="entry name" value="PROTEIN-S ISOPRENYLCYSTEINE O-METHYLTRANSFERASE"/>
    <property type="match status" value="1"/>
</dbReference>
<feature type="transmembrane region" description="Helical" evidence="5">
    <location>
        <begin position="37"/>
        <end position="59"/>
    </location>
</feature>
<dbReference type="Gene3D" id="1.20.120.1630">
    <property type="match status" value="1"/>
</dbReference>
<evidence type="ECO:0000256" key="4">
    <source>
        <dbReference type="ARBA" id="ARBA00023136"/>
    </source>
</evidence>
<comment type="subcellular location">
    <subcellularLocation>
        <location evidence="1">Endomembrane system</location>
        <topology evidence="1">Multi-pass membrane protein</topology>
    </subcellularLocation>
</comment>
<evidence type="ECO:0000256" key="5">
    <source>
        <dbReference type="SAM" id="Phobius"/>
    </source>
</evidence>
<evidence type="ECO:0000313" key="6">
    <source>
        <dbReference type="EMBL" id="KKL81789.1"/>
    </source>
</evidence>
<proteinExistence type="predicted"/>
<feature type="transmembrane region" description="Helical" evidence="5">
    <location>
        <begin position="6"/>
        <end position="25"/>
    </location>
</feature>
<evidence type="ECO:0000256" key="3">
    <source>
        <dbReference type="ARBA" id="ARBA00022989"/>
    </source>
</evidence>
<sequence length="150" mass="17237">MKFKFPPILIFLAFGALMYLLASYLPFGHFDFFGRRYLTIGLCVLAISIGTIALIQFYVGKTTIDPNHPAKAKNLVENGIYAYTRNPMYLALLLVLLAWGVWLANAFNILLAAGFVTYMNRFQILSEEKALTQIFGKDYKQYCLLVRRWF</sequence>
<protein>
    <recommendedName>
        <fullName evidence="7">Steroid 5-alpha reductase C-terminal domain-containing protein</fullName>
    </recommendedName>
</protein>
<dbReference type="PANTHER" id="PTHR12714:SF24">
    <property type="entry name" value="SLR1182 PROTEIN"/>
    <property type="match status" value="1"/>
</dbReference>
<evidence type="ECO:0008006" key="7">
    <source>
        <dbReference type="Google" id="ProtNLM"/>
    </source>
</evidence>
<evidence type="ECO:0000256" key="1">
    <source>
        <dbReference type="ARBA" id="ARBA00004127"/>
    </source>
</evidence>
<dbReference type="AlphaFoldDB" id="A0A0F9F5W2"/>
<dbReference type="InterPro" id="IPR007318">
    <property type="entry name" value="Phopholipid_MeTrfase"/>
</dbReference>
<accession>A0A0F9F5W2</accession>
<keyword evidence="2 5" id="KW-0812">Transmembrane</keyword>
<reference evidence="6" key="1">
    <citation type="journal article" date="2015" name="Nature">
        <title>Complex archaea that bridge the gap between prokaryotes and eukaryotes.</title>
        <authorList>
            <person name="Spang A."/>
            <person name="Saw J.H."/>
            <person name="Jorgensen S.L."/>
            <person name="Zaremba-Niedzwiedzka K."/>
            <person name="Martijn J."/>
            <person name="Lind A.E."/>
            <person name="van Eijk R."/>
            <person name="Schleper C."/>
            <person name="Guy L."/>
            <person name="Ettema T.J."/>
        </authorList>
    </citation>
    <scope>NUCLEOTIDE SEQUENCE</scope>
</reference>
<keyword evidence="4 5" id="KW-0472">Membrane</keyword>
<dbReference type="EMBL" id="LAZR01022463">
    <property type="protein sequence ID" value="KKL81789.1"/>
    <property type="molecule type" value="Genomic_DNA"/>
</dbReference>
<name>A0A0F9F5W2_9ZZZZ</name>
<keyword evidence="3 5" id="KW-1133">Transmembrane helix</keyword>